<gene>
    <name evidence="3" type="ORF">SAMN04487931_10894</name>
</gene>
<sequence>MKEKNKIKREHFYTYLKNWLGQSVSCGENSITIHNKSISLKTTIGNNRPKNQDRAAFVIITNHFTNKKNLAISILADGMGGMVSGEEAASSAIASFIAYLSLNVHNSGLKDICRRAIEHANVTVNKLLNDKGGSTLSAIVYSENGCVGVNVGDSRIYYFDQNNGLTQVSKDDTILGQLDNNSSENWEDPTKGDNRLAQFIGTSDELIPHIIDLTEYSKKITDSFFILTTDGTHYIGNNMMERIIKVSDKYNTVANKIINIAEWLSGHDNSTLVICPNKITVNRLKTDQNSEELEQITIYDFDRETNYLVPIEFENFYKENAIIRSDDEKKMQYKSEALFLNHQSKIEKEKFSKTQKKVKKKPKKDDKNDLIVDLLPPEKKG</sequence>
<evidence type="ECO:0000256" key="1">
    <source>
        <dbReference type="SAM" id="MobiDB-lite"/>
    </source>
</evidence>
<protein>
    <submittedName>
        <fullName evidence="3">Serine/threonine protein phosphatase PrpC</fullName>
    </submittedName>
</protein>
<dbReference type="EMBL" id="FNLL01000008">
    <property type="protein sequence ID" value="SDU42017.1"/>
    <property type="molecule type" value="Genomic_DNA"/>
</dbReference>
<accession>A0A1H2ID13</accession>
<name>A0A1H2ID13_9BACT</name>
<dbReference type="RefSeq" id="WP_092235354.1">
    <property type="nucleotide sequence ID" value="NZ_FNLL01000008.1"/>
</dbReference>
<reference evidence="4" key="1">
    <citation type="submission" date="2016-10" db="EMBL/GenBank/DDBJ databases">
        <authorList>
            <person name="Varghese N."/>
            <person name="Submissions S."/>
        </authorList>
    </citation>
    <scope>NUCLEOTIDE SEQUENCE [LARGE SCALE GENOMIC DNA]</scope>
    <source>
        <strain evidence="4">DSM 3384</strain>
    </source>
</reference>
<evidence type="ECO:0000313" key="3">
    <source>
        <dbReference type="EMBL" id="SDU42017.1"/>
    </source>
</evidence>
<evidence type="ECO:0000313" key="4">
    <source>
        <dbReference type="Proteomes" id="UP000199608"/>
    </source>
</evidence>
<proteinExistence type="predicted"/>
<keyword evidence="4" id="KW-1185">Reference proteome</keyword>
<dbReference type="Gene3D" id="3.60.40.10">
    <property type="entry name" value="PPM-type phosphatase domain"/>
    <property type="match status" value="1"/>
</dbReference>
<feature type="compositionally biased region" description="Basic residues" evidence="1">
    <location>
        <begin position="353"/>
        <end position="362"/>
    </location>
</feature>
<feature type="compositionally biased region" description="Basic and acidic residues" evidence="1">
    <location>
        <begin position="363"/>
        <end position="381"/>
    </location>
</feature>
<dbReference type="SUPFAM" id="SSF81606">
    <property type="entry name" value="PP2C-like"/>
    <property type="match status" value="1"/>
</dbReference>
<dbReference type="SMART" id="SM00332">
    <property type="entry name" value="PP2Cc"/>
    <property type="match status" value="1"/>
</dbReference>
<dbReference type="PROSITE" id="PS51746">
    <property type="entry name" value="PPM_2"/>
    <property type="match status" value="1"/>
</dbReference>
<dbReference type="AlphaFoldDB" id="A0A1H2ID13"/>
<organism evidence="3 4">
    <name type="scientific">Desulfobacula phenolica</name>
    <dbReference type="NCBI Taxonomy" id="90732"/>
    <lineage>
        <taxon>Bacteria</taxon>
        <taxon>Pseudomonadati</taxon>
        <taxon>Thermodesulfobacteriota</taxon>
        <taxon>Desulfobacteria</taxon>
        <taxon>Desulfobacterales</taxon>
        <taxon>Desulfobacteraceae</taxon>
        <taxon>Desulfobacula</taxon>
    </lineage>
</organism>
<dbReference type="Pfam" id="PF13672">
    <property type="entry name" value="PP2C_2"/>
    <property type="match status" value="1"/>
</dbReference>
<dbReference type="Proteomes" id="UP000199608">
    <property type="component" value="Unassembled WGS sequence"/>
</dbReference>
<feature type="domain" description="PPM-type phosphatase" evidence="2">
    <location>
        <begin position="37"/>
        <end position="277"/>
    </location>
</feature>
<evidence type="ECO:0000259" key="2">
    <source>
        <dbReference type="PROSITE" id="PS51746"/>
    </source>
</evidence>
<dbReference type="InterPro" id="IPR001932">
    <property type="entry name" value="PPM-type_phosphatase-like_dom"/>
</dbReference>
<feature type="region of interest" description="Disordered" evidence="1">
    <location>
        <begin position="350"/>
        <end position="381"/>
    </location>
</feature>
<dbReference type="InterPro" id="IPR036457">
    <property type="entry name" value="PPM-type-like_dom_sf"/>
</dbReference>